<evidence type="ECO:0000313" key="11">
    <source>
        <dbReference type="EMBL" id="GAX74015.1"/>
    </source>
</evidence>
<proteinExistence type="predicted"/>
<feature type="region of interest" description="Disordered" evidence="9">
    <location>
        <begin position="323"/>
        <end position="346"/>
    </location>
</feature>
<dbReference type="GO" id="GO:0005524">
    <property type="term" value="F:ATP binding"/>
    <property type="evidence" value="ECO:0007669"/>
    <property type="project" value="UniProtKB-KW"/>
</dbReference>
<dbReference type="STRING" id="1157962.A0A250WT77"/>
<evidence type="ECO:0000256" key="9">
    <source>
        <dbReference type="SAM" id="MobiDB-lite"/>
    </source>
</evidence>
<dbReference type="GO" id="GO:0004674">
    <property type="term" value="F:protein serine/threonine kinase activity"/>
    <property type="evidence" value="ECO:0007669"/>
    <property type="project" value="UniProtKB-KW"/>
</dbReference>
<dbReference type="InterPro" id="IPR000719">
    <property type="entry name" value="Prot_kinase_dom"/>
</dbReference>
<dbReference type="Gene3D" id="1.10.510.10">
    <property type="entry name" value="Transferase(Phosphotransferase) domain 1"/>
    <property type="match status" value="1"/>
</dbReference>
<accession>A0A250WT77</accession>
<evidence type="ECO:0000256" key="4">
    <source>
        <dbReference type="ARBA" id="ARBA00022777"/>
    </source>
</evidence>
<feature type="compositionally biased region" description="Low complexity" evidence="9">
    <location>
        <begin position="494"/>
        <end position="541"/>
    </location>
</feature>
<dbReference type="PROSITE" id="PS00108">
    <property type="entry name" value="PROTEIN_KINASE_ST"/>
    <property type="match status" value="1"/>
</dbReference>
<feature type="binding site" evidence="7">
    <location>
        <begin position="108"/>
        <end position="110"/>
    </location>
    <ligand>
        <name>ATP</name>
        <dbReference type="ChEBI" id="CHEBI:30616"/>
    </ligand>
</feature>
<evidence type="ECO:0000256" key="5">
    <source>
        <dbReference type="ARBA" id="ARBA00022840"/>
    </source>
</evidence>
<keyword evidence="12" id="KW-1185">Reference proteome</keyword>
<evidence type="ECO:0000256" key="6">
    <source>
        <dbReference type="PIRSR" id="PIRSR630616-1"/>
    </source>
</evidence>
<evidence type="ECO:0000259" key="10">
    <source>
        <dbReference type="PROSITE" id="PS50011"/>
    </source>
</evidence>
<feature type="region of interest" description="Disordered" evidence="9">
    <location>
        <begin position="749"/>
        <end position="769"/>
    </location>
</feature>
<evidence type="ECO:0000256" key="8">
    <source>
        <dbReference type="PIRSR" id="PIRSR630616-3"/>
    </source>
</evidence>
<comment type="caution">
    <text evidence="11">The sequence shown here is derived from an EMBL/GenBank/DDBJ whole genome shotgun (WGS) entry which is preliminary data.</text>
</comment>
<dbReference type="AlphaFoldDB" id="A0A250WT77"/>
<feature type="region of interest" description="Disordered" evidence="9">
    <location>
        <begin position="561"/>
        <end position="674"/>
    </location>
</feature>
<feature type="cross-link" description="Glycyl lysine isopeptide (Lys-Gly) (interchain with G-Cter in SUMO2)" evidence="8">
    <location>
        <position position="157"/>
    </location>
</feature>
<keyword evidence="4" id="KW-0418">Kinase</keyword>
<feature type="active site" description="Proton acceptor" evidence="6">
    <location>
        <position position="155"/>
    </location>
</feature>
<evidence type="ECO:0000256" key="1">
    <source>
        <dbReference type="ARBA" id="ARBA00022527"/>
    </source>
</evidence>
<dbReference type="InterPro" id="IPR030616">
    <property type="entry name" value="Aur-like"/>
</dbReference>
<evidence type="ECO:0000313" key="12">
    <source>
        <dbReference type="Proteomes" id="UP000232323"/>
    </source>
</evidence>
<dbReference type="FunFam" id="1.10.510.10:FF:000813">
    <property type="entry name" value="Aurora-like kinase"/>
    <property type="match status" value="1"/>
</dbReference>
<keyword evidence="1" id="KW-0723">Serine/threonine-protein kinase</keyword>
<sequence length="775" mass="83629">MMEGVGNRTIVVTRVCPSSMRRREVWRIDQFHLMKKIGSGYASTVYLASCRTSGLQVAIKLYHKNKLSELNYYQVSREIGIHSSLDHNNIIQLWAAFEDQYGIYLVSEYASKGDVFADVEKRGGQMTEVETVRQVVHPFLLALAYLHDLKIMHRDIKPENLLFTSTNVLKVADFGLSINFEVERPVTRVGTLDYMAPEVVVCPDKHKPSDNKEMKNLYYTPVVDAWAVGVLAYELIVGRPPFDKGQKKLTIAEIINGEPEIPLTVSEGAASFIKWALTKDKFSRPTVQQLITHPWVAIHMQQPKPKVPPSLRILTRTDSYTEPRMFAPPEISGGESGSGNGPEEEVRSLQVRAVQLGGRLIGQSNSLSAVDFLRWRDIAFNANPEDLYGDPAAAAIAAVAASAVKRKSDGHENPLDGRSPSLATGSRLILSSGAPRTPTPGSPLHSRSNSLLLNGDLTGAVSKPMTREELFANLQASAVKLSRSGSFNNSISNSPRHQQLQQQQQQVQRPGSPSPPSSSSLLGHSQLTSRPASPAGSSSSPQTTIMMTSLVKRSLSSSLAKVPSSQNLAIERQGSSNGTSPKQLSPTTSMLLPTDQELYGGTNPGSSESQMQQLPSPSSAAAALKGPGSNSFRKHDQYMRSVTTPFSPSRLSTSFTTASLSPGSQHGSAGGVSAGKLASPLAARSLWPVPRAAPQPPLLSSSPRSTSLTRASHAIHEPPAIAIMEEEAVLLRPLPLGPAGNVEKQMESLMLDPPSSPSKSPTRSGILNGIKKVFG</sequence>
<feature type="compositionally biased region" description="Polar residues" evidence="9">
    <location>
        <begin position="640"/>
        <end position="667"/>
    </location>
</feature>
<dbReference type="EMBL" id="BEGY01000005">
    <property type="protein sequence ID" value="GAX74015.1"/>
    <property type="molecule type" value="Genomic_DNA"/>
</dbReference>
<feature type="domain" description="Protein kinase" evidence="10">
    <location>
        <begin position="31"/>
        <end position="296"/>
    </location>
</feature>
<dbReference type="Proteomes" id="UP000232323">
    <property type="component" value="Unassembled WGS sequence"/>
</dbReference>
<keyword evidence="3 7" id="KW-0547">Nucleotide-binding</keyword>
<keyword evidence="2" id="KW-0808">Transferase</keyword>
<name>A0A250WT77_9CHLO</name>
<dbReference type="PROSITE" id="PS50011">
    <property type="entry name" value="PROTEIN_KINASE_DOM"/>
    <property type="match status" value="1"/>
</dbReference>
<feature type="region of interest" description="Disordered" evidence="9">
    <location>
        <begin position="430"/>
        <end position="451"/>
    </location>
</feature>
<dbReference type="SMART" id="SM00220">
    <property type="entry name" value="S_TKc"/>
    <property type="match status" value="1"/>
</dbReference>
<feature type="compositionally biased region" description="Low complexity" evidence="9">
    <location>
        <begin position="606"/>
        <end position="629"/>
    </location>
</feature>
<feature type="region of interest" description="Disordered" evidence="9">
    <location>
        <begin position="485"/>
        <end position="543"/>
    </location>
</feature>
<dbReference type="OrthoDB" id="377346at2759"/>
<feature type="binding site" evidence="7">
    <location>
        <position position="60"/>
    </location>
    <ligand>
        <name>ATP</name>
        <dbReference type="ChEBI" id="CHEBI:30616"/>
    </ligand>
</feature>
<keyword evidence="5 7" id="KW-0067">ATP-binding</keyword>
<dbReference type="PANTHER" id="PTHR24350">
    <property type="entry name" value="SERINE/THREONINE-PROTEIN KINASE IAL-RELATED"/>
    <property type="match status" value="1"/>
</dbReference>
<evidence type="ECO:0000256" key="2">
    <source>
        <dbReference type="ARBA" id="ARBA00022679"/>
    </source>
</evidence>
<dbReference type="SUPFAM" id="SSF56112">
    <property type="entry name" value="Protein kinase-like (PK-like)"/>
    <property type="match status" value="1"/>
</dbReference>
<evidence type="ECO:0000256" key="7">
    <source>
        <dbReference type="PIRSR" id="PIRSR630616-2"/>
    </source>
</evidence>
<feature type="compositionally biased region" description="Polar residues" evidence="9">
    <location>
        <begin position="563"/>
        <end position="591"/>
    </location>
</feature>
<dbReference type="InterPro" id="IPR008271">
    <property type="entry name" value="Ser/Thr_kinase_AS"/>
</dbReference>
<feature type="binding site" evidence="7">
    <location>
        <position position="173"/>
    </location>
    <ligand>
        <name>ATP</name>
        <dbReference type="ChEBI" id="CHEBI:30616"/>
    </ligand>
</feature>
<reference evidence="11 12" key="1">
    <citation type="submission" date="2017-08" db="EMBL/GenBank/DDBJ databases">
        <title>Acidophilic green algal genome provides insights into adaptation to an acidic environment.</title>
        <authorList>
            <person name="Hirooka S."/>
            <person name="Hirose Y."/>
            <person name="Kanesaki Y."/>
            <person name="Higuchi S."/>
            <person name="Fujiwara T."/>
            <person name="Onuma R."/>
            <person name="Era A."/>
            <person name="Ohbayashi R."/>
            <person name="Uzuka A."/>
            <person name="Nozaki H."/>
            <person name="Yoshikawa H."/>
            <person name="Miyagishima S.Y."/>
        </authorList>
    </citation>
    <scope>NUCLEOTIDE SEQUENCE [LARGE SCALE GENOMIC DNA]</scope>
    <source>
        <strain evidence="11 12">NIES-2499</strain>
    </source>
</reference>
<dbReference type="FunFam" id="3.30.200.20:FF:000042">
    <property type="entry name" value="Aurora kinase A"/>
    <property type="match status" value="1"/>
</dbReference>
<feature type="binding site" evidence="7">
    <location>
        <begin position="159"/>
        <end position="160"/>
    </location>
    <ligand>
        <name>ATP</name>
        <dbReference type="ChEBI" id="CHEBI:30616"/>
    </ligand>
</feature>
<dbReference type="InterPro" id="IPR011009">
    <property type="entry name" value="Kinase-like_dom_sf"/>
</dbReference>
<gene>
    <name evidence="11" type="ORF">CEUSTIGMA_g1465.t1</name>
</gene>
<evidence type="ECO:0000256" key="3">
    <source>
        <dbReference type="ARBA" id="ARBA00022741"/>
    </source>
</evidence>
<protein>
    <recommendedName>
        <fullName evidence="10">Protein kinase domain-containing protein</fullName>
    </recommendedName>
</protein>
<organism evidence="11 12">
    <name type="scientific">Chlamydomonas eustigma</name>
    <dbReference type="NCBI Taxonomy" id="1157962"/>
    <lineage>
        <taxon>Eukaryota</taxon>
        <taxon>Viridiplantae</taxon>
        <taxon>Chlorophyta</taxon>
        <taxon>core chlorophytes</taxon>
        <taxon>Chlorophyceae</taxon>
        <taxon>CS clade</taxon>
        <taxon>Chlamydomonadales</taxon>
        <taxon>Chlamydomonadaceae</taxon>
        <taxon>Chlamydomonas</taxon>
    </lineage>
</organism>
<dbReference type="Pfam" id="PF00069">
    <property type="entry name" value="Pkinase"/>
    <property type="match status" value="1"/>
</dbReference>